<feature type="modified residue" description="4-aspartylphosphate" evidence="1">
    <location>
        <position position="84"/>
    </location>
</feature>
<dbReference type="KEGG" id="mme:Marme_1301"/>
<dbReference type="InterPro" id="IPR001789">
    <property type="entry name" value="Sig_transdc_resp-reg_receiver"/>
</dbReference>
<dbReference type="PANTHER" id="PTHR45228">
    <property type="entry name" value="CYCLIC DI-GMP PHOSPHODIESTERASE TM_0186-RELATED"/>
    <property type="match status" value="1"/>
</dbReference>
<dbReference type="GO" id="GO:0008081">
    <property type="term" value="F:phosphoric diester hydrolase activity"/>
    <property type="evidence" value="ECO:0007669"/>
    <property type="project" value="UniProtKB-ARBA"/>
</dbReference>
<dbReference type="Gene3D" id="1.10.3210.10">
    <property type="entry name" value="Hypothetical protein af1432"/>
    <property type="match status" value="1"/>
</dbReference>
<evidence type="ECO:0000313" key="4">
    <source>
        <dbReference type="EMBL" id="ADZ90574.1"/>
    </source>
</evidence>
<feature type="domain" description="Response regulatory" evidence="2">
    <location>
        <begin position="29"/>
        <end position="197"/>
    </location>
</feature>
<dbReference type="HOGENOM" id="CLU_000445_92_10_6"/>
<dbReference type="PROSITE" id="PS50110">
    <property type="entry name" value="RESPONSE_REGULATORY"/>
    <property type="match status" value="1"/>
</dbReference>
<dbReference type="SMART" id="SM00471">
    <property type="entry name" value="HDc"/>
    <property type="match status" value="1"/>
</dbReference>
<dbReference type="InterPro" id="IPR003607">
    <property type="entry name" value="HD/PDEase_dom"/>
</dbReference>
<dbReference type="InterPro" id="IPR052020">
    <property type="entry name" value="Cyclic_di-GMP/3'3'-cGAMP_PDE"/>
</dbReference>
<reference evidence="4 5" key="1">
    <citation type="journal article" date="2012" name="Stand. Genomic Sci.">
        <title>Complete genome sequence of the melanogenic marine bacterium Marinomonas mediterranea type strain (MMB-1(T)).</title>
        <authorList>
            <person name="Lucas-Elio P."/>
            <person name="Goodwin L."/>
            <person name="Woyke T."/>
            <person name="Pitluck S."/>
            <person name="Nolan M."/>
            <person name="Kyrpides N.C."/>
            <person name="Detter J.C."/>
            <person name="Copeland A."/>
            <person name="Teshima H."/>
            <person name="Bruce D."/>
            <person name="Detter C."/>
            <person name="Tapia R."/>
            <person name="Han S."/>
            <person name="Land M.L."/>
            <person name="Ivanova N."/>
            <person name="Mikhailova N."/>
            <person name="Johnston A.W."/>
            <person name="Sanchez-Amat A."/>
        </authorList>
    </citation>
    <scope>NUCLEOTIDE SEQUENCE [LARGE SCALE GENOMIC DNA]</scope>
    <source>
        <strain evidence="5">ATCC 700492 / JCM 21426 / NBRC 103028 / MMB-1</strain>
    </source>
</reference>
<dbReference type="SMART" id="SM00448">
    <property type="entry name" value="REC"/>
    <property type="match status" value="1"/>
</dbReference>
<dbReference type="PANTHER" id="PTHR45228:SF9">
    <property type="entry name" value="3'3'-CGAMP-SPECIFIC PHOSPHODIESTERASE 2"/>
    <property type="match status" value="1"/>
</dbReference>
<dbReference type="PROSITE" id="PS51832">
    <property type="entry name" value="HD_GYP"/>
    <property type="match status" value="1"/>
</dbReference>
<dbReference type="eggNOG" id="COG3437">
    <property type="taxonomic scope" value="Bacteria"/>
</dbReference>
<evidence type="ECO:0000313" key="5">
    <source>
        <dbReference type="Proteomes" id="UP000001062"/>
    </source>
</evidence>
<dbReference type="Pfam" id="PF13487">
    <property type="entry name" value="HD_5"/>
    <property type="match status" value="1"/>
</dbReference>
<feature type="domain" description="HD-GYP" evidence="3">
    <location>
        <begin position="320"/>
        <end position="517"/>
    </location>
</feature>
<dbReference type="PATRIC" id="fig|717774.3.peg.1349"/>
<evidence type="ECO:0000259" key="2">
    <source>
        <dbReference type="PROSITE" id="PS50110"/>
    </source>
</evidence>
<dbReference type="SUPFAM" id="SSF109604">
    <property type="entry name" value="HD-domain/PDEase-like"/>
    <property type="match status" value="1"/>
</dbReference>
<dbReference type="GO" id="GO:0000160">
    <property type="term" value="P:phosphorelay signal transduction system"/>
    <property type="evidence" value="ECO:0007669"/>
    <property type="project" value="InterPro"/>
</dbReference>
<dbReference type="InterPro" id="IPR021800">
    <property type="entry name" value="DUF3369"/>
</dbReference>
<dbReference type="SUPFAM" id="SSF52172">
    <property type="entry name" value="CheY-like"/>
    <property type="match status" value="1"/>
</dbReference>
<organism evidence="4 5">
    <name type="scientific">Marinomonas mediterranea (strain ATCC 700492 / JCM 21426 / NBRC 103028 / MMB-1)</name>
    <dbReference type="NCBI Taxonomy" id="717774"/>
    <lineage>
        <taxon>Bacteria</taxon>
        <taxon>Pseudomonadati</taxon>
        <taxon>Pseudomonadota</taxon>
        <taxon>Gammaproteobacteria</taxon>
        <taxon>Oceanospirillales</taxon>
        <taxon>Oceanospirillaceae</taxon>
        <taxon>Marinomonas</taxon>
    </lineage>
</organism>
<dbReference type="STRING" id="717774.Marme_1301"/>
<dbReference type="AlphaFoldDB" id="F2JVN0"/>
<dbReference type="Proteomes" id="UP000001062">
    <property type="component" value="Chromosome"/>
</dbReference>
<dbReference type="InterPro" id="IPR011006">
    <property type="entry name" value="CheY-like_superfamily"/>
</dbReference>
<evidence type="ECO:0000259" key="3">
    <source>
        <dbReference type="PROSITE" id="PS51832"/>
    </source>
</evidence>
<accession>F2JVN0</accession>
<keyword evidence="1" id="KW-0597">Phosphoprotein</keyword>
<gene>
    <name evidence="4" type="ordered locus">Marme_1301</name>
</gene>
<dbReference type="EMBL" id="CP002583">
    <property type="protein sequence ID" value="ADZ90574.1"/>
    <property type="molecule type" value="Genomic_DNA"/>
</dbReference>
<keyword evidence="5" id="KW-1185">Reference proteome</keyword>
<proteinExistence type="predicted"/>
<protein>
    <submittedName>
        <fullName evidence="4">Response regulator receiver modulated metal dependent phosphohydrolase</fullName>
    </submittedName>
</protein>
<name>F2JVN0_MARM1</name>
<dbReference type="InterPro" id="IPR037522">
    <property type="entry name" value="HD_GYP_dom"/>
</dbReference>
<dbReference type="Pfam" id="PF11849">
    <property type="entry name" value="DUF3369"/>
    <property type="match status" value="1"/>
</dbReference>
<evidence type="ECO:0000256" key="1">
    <source>
        <dbReference type="PROSITE-ProRule" id="PRU00169"/>
    </source>
</evidence>
<keyword evidence="4" id="KW-0378">Hydrolase</keyword>
<dbReference type="CDD" id="cd00077">
    <property type="entry name" value="HDc"/>
    <property type="match status" value="1"/>
</dbReference>
<dbReference type="RefSeq" id="WP_013660479.1">
    <property type="nucleotide sequence ID" value="NC_015276.1"/>
</dbReference>
<sequence>MKNSLFALAQKKAAETTFSQEKATSRPWKVLLVDDEPDIISVSKMALKNLHFDNAPIQIFEATSASDAKTILEQNEDIALAFIDVVMETDHAGLDLVKWIRETQNNKHIRLVLRTGQPGQAPEEKVIQEYEINDYKHKTDVTAIRLRTSVFASLRSYRDLKVIASNQRKVEQMLESCASVLKHSKVDDFLIKAQQELSTFLKQPDLHLGVSYHSYIPYAEKSQNQFYVSNSSIKQDQSLDELSEALTQFNQNMAFPDSDQTVMDSGESYVTHQVSTDEFSHVIVHLHFTGQLKSNTSRLLPLFTANLALAFEKLCAKREVENVQEELMLMLSEAIEERSKETGAHVRRVAHICEYIGGLLTLPDKHVHMIKHAAPMHDLGKIGVPESILHKPGKLTDEEWDIMRSHPTIGYKLLSRSKHGLPRMGAMVSIAHHEKWDGSGYPNGTKGNDIPLEGRIMAIADVIDALGSNRSYKKAWNNDDISNFLEEQKGKHFDPTLCDLVINNFDAIMKIREKFPDPEELH</sequence>
<dbReference type="OrthoDB" id="9816273at2"/>
<dbReference type="Gene3D" id="3.40.50.2300">
    <property type="match status" value="1"/>
</dbReference>